<dbReference type="OMA" id="CCEMAYK"/>
<dbReference type="GO" id="GO:0005886">
    <property type="term" value="C:plasma membrane"/>
    <property type="evidence" value="ECO:0007669"/>
    <property type="project" value="TreeGrafter"/>
</dbReference>
<keyword evidence="12" id="KW-1185">Reference proteome</keyword>
<dbReference type="PANTHER" id="PTHR24416:SF550">
    <property type="entry name" value="FIBROBLAST GROWTH FACTOR RECEPTOR HOMOLOG 1-RELATED"/>
    <property type="match status" value="1"/>
</dbReference>
<dbReference type="GO" id="GO:0004714">
    <property type="term" value="F:transmembrane receptor protein tyrosine kinase activity"/>
    <property type="evidence" value="ECO:0007669"/>
    <property type="project" value="TreeGrafter"/>
</dbReference>
<dbReference type="Gene3D" id="1.10.510.10">
    <property type="entry name" value="Transferase(Phosphotransferase) domain 1"/>
    <property type="match status" value="1"/>
</dbReference>
<dbReference type="PANTHER" id="PTHR24416">
    <property type="entry name" value="TYROSINE-PROTEIN KINASE RECEPTOR"/>
    <property type="match status" value="1"/>
</dbReference>
<dbReference type="GO" id="GO:0043235">
    <property type="term" value="C:receptor complex"/>
    <property type="evidence" value="ECO:0007669"/>
    <property type="project" value="TreeGrafter"/>
</dbReference>
<dbReference type="EnsemblMetazoa" id="CapteT135177">
    <property type="protein sequence ID" value="CapteP135177"/>
    <property type="gene ID" value="CapteG135177"/>
</dbReference>
<dbReference type="OrthoDB" id="28230at2759"/>
<dbReference type="InterPro" id="IPR050122">
    <property type="entry name" value="RTK"/>
</dbReference>
<evidence type="ECO:0000256" key="4">
    <source>
        <dbReference type="ARBA" id="ARBA00022741"/>
    </source>
</evidence>
<keyword evidence="7" id="KW-0472">Membrane</keyword>
<dbReference type="InterPro" id="IPR011009">
    <property type="entry name" value="Kinase-like_dom_sf"/>
</dbReference>
<dbReference type="InterPro" id="IPR000719">
    <property type="entry name" value="Prot_kinase_dom"/>
</dbReference>
<dbReference type="PROSITE" id="PS50011">
    <property type="entry name" value="PROTEIN_KINASE_DOM"/>
    <property type="match status" value="1"/>
</dbReference>
<organism evidence="10">
    <name type="scientific">Capitella teleta</name>
    <name type="common">Polychaete worm</name>
    <dbReference type="NCBI Taxonomy" id="283909"/>
    <lineage>
        <taxon>Eukaryota</taxon>
        <taxon>Metazoa</taxon>
        <taxon>Spiralia</taxon>
        <taxon>Lophotrochozoa</taxon>
        <taxon>Annelida</taxon>
        <taxon>Polychaeta</taxon>
        <taxon>Sedentaria</taxon>
        <taxon>Scolecida</taxon>
        <taxon>Capitellidae</taxon>
        <taxon>Capitella</taxon>
    </lineage>
</organism>
<dbReference type="FunFam" id="1.10.510.10:FF:001927">
    <property type="entry name" value="Receptor protein-tyrosine kinase"/>
    <property type="match status" value="1"/>
</dbReference>
<evidence type="ECO:0000259" key="9">
    <source>
        <dbReference type="PROSITE" id="PS50011"/>
    </source>
</evidence>
<feature type="domain" description="Protein kinase" evidence="9">
    <location>
        <begin position="1"/>
        <end position="99"/>
    </location>
</feature>
<evidence type="ECO:0000256" key="5">
    <source>
        <dbReference type="ARBA" id="ARBA00022840"/>
    </source>
</evidence>
<protein>
    <recommendedName>
        <fullName evidence="9">Protein kinase domain-containing protein</fullName>
    </recommendedName>
</protein>
<evidence type="ECO:0000256" key="6">
    <source>
        <dbReference type="ARBA" id="ARBA00022989"/>
    </source>
</evidence>
<dbReference type="GO" id="GO:0005524">
    <property type="term" value="F:ATP binding"/>
    <property type="evidence" value="ECO:0007669"/>
    <property type="project" value="UniProtKB-KW"/>
</dbReference>
<dbReference type="HOGENOM" id="CLU_000288_7_26_1"/>
<dbReference type="Pfam" id="PF07714">
    <property type="entry name" value="PK_Tyr_Ser-Thr"/>
    <property type="match status" value="1"/>
</dbReference>
<reference evidence="11" key="3">
    <citation type="submission" date="2015-06" db="UniProtKB">
        <authorList>
            <consortium name="EnsemblMetazoa"/>
        </authorList>
    </citation>
    <scope>IDENTIFICATION</scope>
</reference>
<keyword evidence="2" id="KW-0812">Transmembrane</keyword>
<evidence type="ECO:0000256" key="8">
    <source>
        <dbReference type="ARBA" id="ARBA00023170"/>
    </source>
</evidence>
<accession>R7TDD3</accession>
<dbReference type="InterPro" id="IPR020635">
    <property type="entry name" value="Tyr_kinase_cat_dom"/>
</dbReference>
<evidence type="ECO:0000256" key="2">
    <source>
        <dbReference type="ARBA" id="ARBA00022692"/>
    </source>
</evidence>
<dbReference type="SMART" id="SM00219">
    <property type="entry name" value="TyrKc"/>
    <property type="match status" value="1"/>
</dbReference>
<name>R7TDD3_CAPTE</name>
<evidence type="ECO:0000313" key="10">
    <source>
        <dbReference type="EMBL" id="ELT89076.1"/>
    </source>
</evidence>
<keyword evidence="8" id="KW-0675">Receptor</keyword>
<dbReference type="SUPFAM" id="SSF56112">
    <property type="entry name" value="Protein kinase-like (PK-like)"/>
    <property type="match status" value="1"/>
</dbReference>
<dbReference type="AlphaFoldDB" id="R7TDD3"/>
<evidence type="ECO:0000313" key="12">
    <source>
        <dbReference type="Proteomes" id="UP000014760"/>
    </source>
</evidence>
<keyword evidence="5" id="KW-0067">ATP-binding</keyword>
<evidence type="ECO:0000256" key="7">
    <source>
        <dbReference type="ARBA" id="ARBA00023136"/>
    </source>
</evidence>
<evidence type="ECO:0000256" key="1">
    <source>
        <dbReference type="ARBA" id="ARBA00004370"/>
    </source>
</evidence>
<keyword evidence="6" id="KW-1133">Transmembrane helix</keyword>
<evidence type="ECO:0000313" key="11">
    <source>
        <dbReference type="EnsemblMetazoa" id="CapteP135177"/>
    </source>
</evidence>
<proteinExistence type="predicted"/>
<evidence type="ECO:0000256" key="3">
    <source>
        <dbReference type="ARBA" id="ARBA00022729"/>
    </source>
</evidence>
<gene>
    <name evidence="10" type="ORF">CAPTEDRAFT_135177</name>
</gene>
<comment type="subcellular location">
    <subcellularLocation>
        <location evidence="1">Membrane</location>
    </subcellularLocation>
</comment>
<keyword evidence="4" id="KW-0547">Nucleotide-binding</keyword>
<reference evidence="12" key="1">
    <citation type="submission" date="2012-12" db="EMBL/GenBank/DDBJ databases">
        <authorList>
            <person name="Hellsten U."/>
            <person name="Grimwood J."/>
            <person name="Chapman J.A."/>
            <person name="Shapiro H."/>
            <person name="Aerts A."/>
            <person name="Otillar R.P."/>
            <person name="Terry A.Y."/>
            <person name="Boore J.L."/>
            <person name="Simakov O."/>
            <person name="Marletaz F."/>
            <person name="Cho S.-J."/>
            <person name="Edsinger-Gonzales E."/>
            <person name="Havlak P."/>
            <person name="Kuo D.-H."/>
            <person name="Larsson T."/>
            <person name="Lv J."/>
            <person name="Arendt D."/>
            <person name="Savage R."/>
            <person name="Osoegawa K."/>
            <person name="de Jong P."/>
            <person name="Lindberg D.R."/>
            <person name="Seaver E.C."/>
            <person name="Weisblat D.A."/>
            <person name="Putnam N.H."/>
            <person name="Grigoriev I.V."/>
            <person name="Rokhsar D.S."/>
        </authorList>
    </citation>
    <scope>NUCLEOTIDE SEQUENCE</scope>
    <source>
        <strain evidence="12">I ESC-2004</strain>
    </source>
</reference>
<dbReference type="STRING" id="283909.R7TDD3"/>
<dbReference type="InterPro" id="IPR001245">
    <property type="entry name" value="Ser-Thr/Tyr_kinase_cat_dom"/>
</dbReference>
<dbReference type="EMBL" id="KB311545">
    <property type="protein sequence ID" value="ELT89076.1"/>
    <property type="molecule type" value="Genomic_DNA"/>
</dbReference>
<dbReference type="PRINTS" id="PR00109">
    <property type="entry name" value="TYRKINASE"/>
</dbReference>
<reference evidence="10 12" key="2">
    <citation type="journal article" date="2013" name="Nature">
        <title>Insights into bilaterian evolution from three spiralian genomes.</title>
        <authorList>
            <person name="Simakov O."/>
            <person name="Marletaz F."/>
            <person name="Cho S.J."/>
            <person name="Edsinger-Gonzales E."/>
            <person name="Havlak P."/>
            <person name="Hellsten U."/>
            <person name="Kuo D.H."/>
            <person name="Larsson T."/>
            <person name="Lv J."/>
            <person name="Arendt D."/>
            <person name="Savage R."/>
            <person name="Osoegawa K."/>
            <person name="de Jong P."/>
            <person name="Grimwood J."/>
            <person name="Chapman J.A."/>
            <person name="Shapiro H."/>
            <person name="Aerts A."/>
            <person name="Otillar R.P."/>
            <person name="Terry A.Y."/>
            <person name="Boore J.L."/>
            <person name="Grigoriev I.V."/>
            <person name="Lindberg D.R."/>
            <person name="Seaver E.C."/>
            <person name="Weisblat D.A."/>
            <person name="Putnam N.H."/>
            <person name="Rokhsar D.S."/>
        </authorList>
    </citation>
    <scope>NUCLEOTIDE SEQUENCE</scope>
    <source>
        <strain evidence="10 12">I ESC-2004</strain>
    </source>
</reference>
<dbReference type="Proteomes" id="UP000014760">
    <property type="component" value="Unassembled WGS sequence"/>
</dbReference>
<dbReference type="EMBL" id="AMQN01032975">
    <property type="status" value="NOT_ANNOTATED_CDS"/>
    <property type="molecule type" value="Genomic_DNA"/>
</dbReference>
<feature type="non-terminal residue" evidence="10">
    <location>
        <position position="1"/>
    </location>
</feature>
<dbReference type="GO" id="GO:0007169">
    <property type="term" value="P:cell surface receptor protein tyrosine kinase signaling pathway"/>
    <property type="evidence" value="ECO:0007669"/>
    <property type="project" value="TreeGrafter"/>
</dbReference>
<keyword evidence="3" id="KW-0732">Signal</keyword>
<sequence length="109" mass="12621">GRLPVKWMAPEALFDRKYTVKSDVWSYGVLLWEIFSLGGNPYPSVPVEMLFDLLRDGHRMERPLHSSLEIYNLMLECWHENPGQRPSFTDLKDDLDRILALSVAEVSQS</sequence>